<name>A0A098B6K6_DESHA</name>
<evidence type="ECO:0000256" key="1">
    <source>
        <dbReference type="ARBA" id="ARBA00022485"/>
    </source>
</evidence>
<dbReference type="PROSITE" id="PS51379">
    <property type="entry name" value="4FE4S_FER_2"/>
    <property type="match status" value="3"/>
</dbReference>
<dbReference type="EMBL" id="LK996017">
    <property type="protein sequence ID" value="CDX04469.1"/>
    <property type="molecule type" value="Genomic_DNA"/>
</dbReference>
<dbReference type="CDD" id="cd10551">
    <property type="entry name" value="PsrB"/>
    <property type="match status" value="1"/>
</dbReference>
<evidence type="ECO:0000313" key="6">
    <source>
        <dbReference type="EMBL" id="CDX04469.1"/>
    </source>
</evidence>
<keyword evidence="3" id="KW-0408">Iron</keyword>
<feature type="domain" description="4Fe-4S ferredoxin-type" evidence="5">
    <location>
        <begin position="3"/>
        <end position="33"/>
    </location>
</feature>
<dbReference type="Pfam" id="PF12797">
    <property type="entry name" value="Fer4_2"/>
    <property type="match status" value="1"/>
</dbReference>
<sequence>MHKTLVVDLDRCIGCKSCEVACKQENGVALGSYWNKVKQIGPRGKFPDIQMHFLPVMCQQCISPECVKVCPTGASYINEENIILIDKEKCIGCRYCIMACPYEARTFNEEQKVVEKCTLCVHLLAIGENPACVKNCVGKARFFGDIDDPNSDATKALKKAGSDSVHSMPDVGNQPSSRYIMHRKTAVWKES</sequence>
<dbReference type="Pfam" id="PF13247">
    <property type="entry name" value="Fer4_11"/>
    <property type="match status" value="1"/>
</dbReference>
<evidence type="ECO:0000256" key="4">
    <source>
        <dbReference type="ARBA" id="ARBA00023014"/>
    </source>
</evidence>
<evidence type="ECO:0000259" key="5">
    <source>
        <dbReference type="PROSITE" id="PS51379"/>
    </source>
</evidence>
<accession>A0A098B6K6</accession>
<feature type="domain" description="4Fe-4S ferredoxin-type" evidence="5">
    <location>
        <begin position="81"/>
        <end position="110"/>
    </location>
</feature>
<dbReference type="PROSITE" id="PS00198">
    <property type="entry name" value="4FE4S_FER_1"/>
    <property type="match status" value="1"/>
</dbReference>
<keyword evidence="1" id="KW-0004">4Fe-4S</keyword>
<dbReference type="SUPFAM" id="SSF54862">
    <property type="entry name" value="4Fe-4S ferredoxins"/>
    <property type="match status" value="1"/>
</dbReference>
<dbReference type="Gene3D" id="3.30.70.20">
    <property type="match status" value="2"/>
</dbReference>
<reference evidence="6" key="1">
    <citation type="submission" date="2014-07" db="EMBL/GenBank/DDBJ databases">
        <authorList>
            <person name="Hornung V.Bastian."/>
        </authorList>
    </citation>
    <scope>NUCLEOTIDE SEQUENCE</scope>
    <source>
        <strain evidence="6">PCE-S</strain>
    </source>
</reference>
<evidence type="ECO:0000256" key="3">
    <source>
        <dbReference type="ARBA" id="ARBA00023004"/>
    </source>
</evidence>
<evidence type="ECO:0000256" key="2">
    <source>
        <dbReference type="ARBA" id="ARBA00022723"/>
    </source>
</evidence>
<dbReference type="GO" id="GO:0051539">
    <property type="term" value="F:4 iron, 4 sulfur cluster binding"/>
    <property type="evidence" value="ECO:0007669"/>
    <property type="project" value="UniProtKB-KW"/>
</dbReference>
<feature type="domain" description="4Fe-4S ferredoxin-type" evidence="5">
    <location>
        <begin position="49"/>
        <end position="80"/>
    </location>
</feature>
<dbReference type="InterPro" id="IPR017900">
    <property type="entry name" value="4Fe4S_Fe_S_CS"/>
</dbReference>
<dbReference type="PANTHER" id="PTHR43177">
    <property type="entry name" value="PROTEIN NRFC"/>
    <property type="match status" value="1"/>
</dbReference>
<proteinExistence type="predicted"/>
<dbReference type="PATRIC" id="fig|49338.4.peg.4931"/>
<dbReference type="RefSeq" id="WP_202980545.1">
    <property type="nucleotide sequence ID" value="NZ_LK996017.1"/>
</dbReference>
<protein>
    <submittedName>
        <fullName evidence="6">Molybdopterin oxidoreductase, subunit B</fullName>
    </submittedName>
</protein>
<gene>
    <name evidence="6" type="ORF">DPCES_4583</name>
</gene>
<organism evidence="6">
    <name type="scientific">Desulfitobacterium hafniense</name>
    <name type="common">Desulfitobacterium frappieri</name>
    <dbReference type="NCBI Taxonomy" id="49338"/>
    <lineage>
        <taxon>Bacteria</taxon>
        <taxon>Bacillati</taxon>
        <taxon>Bacillota</taxon>
        <taxon>Clostridia</taxon>
        <taxon>Eubacteriales</taxon>
        <taxon>Desulfitobacteriaceae</taxon>
        <taxon>Desulfitobacterium</taxon>
    </lineage>
</organism>
<dbReference type="GO" id="GO:0046872">
    <property type="term" value="F:metal ion binding"/>
    <property type="evidence" value="ECO:0007669"/>
    <property type="project" value="UniProtKB-KW"/>
</dbReference>
<dbReference type="InterPro" id="IPR017896">
    <property type="entry name" value="4Fe4S_Fe-S-bd"/>
</dbReference>
<dbReference type="InterPro" id="IPR050954">
    <property type="entry name" value="ET_IronSulfur_Cluster-Binding"/>
</dbReference>
<keyword evidence="4" id="KW-0411">Iron-sulfur</keyword>
<dbReference type="PANTHER" id="PTHR43177:SF3">
    <property type="entry name" value="PROTEIN NRFC HOMOLOG"/>
    <property type="match status" value="1"/>
</dbReference>
<dbReference type="AlphaFoldDB" id="A0A098B6K6"/>
<keyword evidence="2" id="KW-0479">Metal-binding</keyword>